<dbReference type="InterPro" id="IPR002126">
    <property type="entry name" value="Cadherin-like_dom"/>
</dbReference>
<dbReference type="InterPro" id="IPR011990">
    <property type="entry name" value="TPR-like_helical_dom_sf"/>
</dbReference>
<proteinExistence type="predicted"/>
<dbReference type="AlphaFoldDB" id="A0A1V1P4A0"/>
<dbReference type="PANTHER" id="PTHR44943">
    <property type="entry name" value="CELLULOSE SYNTHASE OPERON PROTEIN C"/>
    <property type="match status" value="1"/>
</dbReference>
<evidence type="ECO:0000313" key="5">
    <source>
        <dbReference type="EMBL" id="ETR69650.1"/>
    </source>
</evidence>
<dbReference type="SUPFAM" id="SSF48452">
    <property type="entry name" value="TPR-like"/>
    <property type="match status" value="1"/>
</dbReference>
<dbReference type="NCBIfam" id="NF012211">
    <property type="entry name" value="tand_rpt_95"/>
    <property type="match status" value="4"/>
</dbReference>
<dbReference type="EMBL" id="ATBP01000593">
    <property type="protein sequence ID" value="ETR69650.1"/>
    <property type="molecule type" value="Genomic_DNA"/>
</dbReference>
<organism evidence="5 6">
    <name type="scientific">Candidatus Magnetoglobus multicellularis str. Araruama</name>
    <dbReference type="NCBI Taxonomy" id="890399"/>
    <lineage>
        <taxon>Bacteria</taxon>
        <taxon>Pseudomonadati</taxon>
        <taxon>Thermodesulfobacteriota</taxon>
        <taxon>Desulfobacteria</taxon>
        <taxon>Desulfobacterales</taxon>
        <taxon>Desulfobacteraceae</taxon>
        <taxon>Candidatus Magnetoglobus</taxon>
    </lineage>
</organism>
<dbReference type="InterPro" id="IPR015919">
    <property type="entry name" value="Cadherin-like_sf"/>
</dbReference>
<evidence type="ECO:0000259" key="4">
    <source>
        <dbReference type="PROSITE" id="PS50268"/>
    </source>
</evidence>
<feature type="repeat" description="TPR" evidence="3">
    <location>
        <begin position="923"/>
        <end position="956"/>
    </location>
</feature>
<reference evidence="6" key="1">
    <citation type="submission" date="2012-11" db="EMBL/GenBank/DDBJ databases">
        <authorList>
            <person name="Lucero-Rivera Y.E."/>
            <person name="Tovar-Ramirez D."/>
        </authorList>
    </citation>
    <scope>NUCLEOTIDE SEQUENCE [LARGE SCALE GENOMIC DNA]</scope>
    <source>
        <strain evidence="6">Araruama</strain>
    </source>
</reference>
<dbReference type="PANTHER" id="PTHR44943:SF8">
    <property type="entry name" value="TPR REPEAT-CONTAINING PROTEIN MJ0263"/>
    <property type="match status" value="1"/>
</dbReference>
<keyword evidence="1" id="KW-0677">Repeat</keyword>
<dbReference type="Proteomes" id="UP000189670">
    <property type="component" value="Unassembled WGS sequence"/>
</dbReference>
<dbReference type="InterPro" id="IPR051685">
    <property type="entry name" value="Ycf3/AcsC/BcsC/TPR_MFPF"/>
</dbReference>
<evidence type="ECO:0000256" key="3">
    <source>
        <dbReference type="PROSITE-ProRule" id="PRU00339"/>
    </source>
</evidence>
<evidence type="ECO:0000256" key="1">
    <source>
        <dbReference type="ARBA" id="ARBA00022737"/>
    </source>
</evidence>
<dbReference type="Pfam" id="PF17963">
    <property type="entry name" value="Big_9"/>
    <property type="match status" value="5"/>
</dbReference>
<dbReference type="GO" id="GO:0007156">
    <property type="term" value="P:homophilic cell adhesion via plasma membrane adhesion molecules"/>
    <property type="evidence" value="ECO:0007669"/>
    <property type="project" value="InterPro"/>
</dbReference>
<protein>
    <recommendedName>
        <fullName evidence="4">Cadherin domain-containing protein</fullName>
    </recommendedName>
</protein>
<dbReference type="PROSITE" id="PS50005">
    <property type="entry name" value="TPR"/>
    <property type="match status" value="1"/>
</dbReference>
<dbReference type="SUPFAM" id="SSF49313">
    <property type="entry name" value="Cadherin-like"/>
    <property type="match status" value="1"/>
</dbReference>
<dbReference type="Gene3D" id="2.60.40.3440">
    <property type="match status" value="2"/>
</dbReference>
<keyword evidence="2 3" id="KW-0802">TPR repeat</keyword>
<dbReference type="GO" id="GO:0016020">
    <property type="term" value="C:membrane"/>
    <property type="evidence" value="ECO:0007669"/>
    <property type="project" value="InterPro"/>
</dbReference>
<accession>A0A1V1P4A0</accession>
<dbReference type="SMART" id="SM00028">
    <property type="entry name" value="TPR"/>
    <property type="match status" value="4"/>
</dbReference>
<comment type="caution">
    <text evidence="5">The sequence shown here is derived from an EMBL/GenBank/DDBJ whole genome shotgun (WGS) entry which is preliminary data.</text>
</comment>
<sequence>MSDPGGLTDSQIVSFKVDSINDRPIISDIPDQTIDEGKSFTTISLDDFIDDVDNDDSEMFWTTSGSVHLSVAINNRIATISTPNENWNGTEVITFIASDPYTSTASDSAAFTVTSVNDPPVAQNQTVSAIEDVPITITLTATDIDSTALTYEIITPTSSGNTSGTPPQLLYSPDENWSGTDQLVFQVNDGEYKSNKATVDILVQAVNDPPTVESETFDLIEDTKFIATLKASDPENDALTLHIVSSVQHGTLEIMNESTLEFQYTPEKNYVGTDSFEVKVNDGKTDSQTAVISLNILEINDPPVLADTQFSTLEDHIKSYTLLAFDQDSGSLSYSLVEQAVKGTVSLNQQTGSLTYTPLPDENGNDLFTVIAKDEASQSPVASVSVWITPVNDPPTISDIDDQTISEDTTSHIIELTVNDIESSNLSVSVYSTNQSVIPDNRLSVEGTGSNQNLIISPIENQTGETTILLTVFDAEGLTAQTQLMLVITESSNILPETPLIVSDVNHIDNTSGTIKLRANPFHDPDENEHPLHTLCRIGRMDRLNEYEIEETNTYAYLLSNGFQEYPLNIEQLKSGLKYYWQIAYTHSGGQTSWSSQHTFLVGEIEPVEKPDIPVGQTQNRIEMISFTHFFPDSTGSAVLQDTLGAAYDTTNYRIGTYDPTYESGGYREYDNDIFSIEPGRAYWFLSRNHVTLDVYGVSVNKETDIDIELLYNIQSDNGWNMIACPNDADYYWDDLQVLYYENEQLVSGPVSIFDSHNQFIDKTIWQWQDGAYDDYKEADYNNGIKFLLERNKGYWVYCLSPGVYLRFPEGKGFTKRRRQTTDTDWFQSNSLIRKVYAGGSHTPPPPMNAFGLIQIDPEVSNCFIDILNSQSSTIASGLLFFLLALLAACYRHVKTMDILIILMSLYASNGLTSESPLKIEPGRAFFDMGIFAFEDGIYEVAKENFTKALGKAPNNPYYLQYAGKTHLKLEKYVNAQKLLDRAWSINPKIHGLKFDRAYLYLKIKEYQKAIPLFVEIADDSPENVLAVYLAGVSYFRNEQYVRAVHYLIQAAERSPNIKPNAFFYAGIARIKAGQIKNGLKLLKYVQTNGDEYTKKLASQWIKVIEKMKKGQNPFLQDLTWDISMIRMFKSNLMI</sequence>
<gene>
    <name evidence="5" type="ORF">OMM_03797</name>
</gene>
<dbReference type="Gene3D" id="1.25.40.10">
    <property type="entry name" value="Tetratricopeptide repeat domain"/>
    <property type="match status" value="1"/>
</dbReference>
<dbReference type="PROSITE" id="PS50268">
    <property type="entry name" value="CADHERIN_2"/>
    <property type="match status" value="1"/>
</dbReference>
<dbReference type="InterPro" id="IPR019734">
    <property type="entry name" value="TPR_rpt"/>
</dbReference>
<evidence type="ECO:0000313" key="6">
    <source>
        <dbReference type="Proteomes" id="UP000189670"/>
    </source>
</evidence>
<evidence type="ECO:0000256" key="2">
    <source>
        <dbReference type="ARBA" id="ARBA00022803"/>
    </source>
</evidence>
<dbReference type="GO" id="GO:0005509">
    <property type="term" value="F:calcium ion binding"/>
    <property type="evidence" value="ECO:0007669"/>
    <property type="project" value="InterPro"/>
</dbReference>
<feature type="domain" description="Cadherin" evidence="4">
    <location>
        <begin position="317"/>
        <end position="397"/>
    </location>
</feature>
<name>A0A1V1P4A0_9BACT</name>
<dbReference type="CDD" id="cd11304">
    <property type="entry name" value="Cadherin_repeat"/>
    <property type="match status" value="1"/>
</dbReference>